<feature type="compositionally biased region" description="Basic and acidic residues" evidence="10">
    <location>
        <begin position="138"/>
        <end position="165"/>
    </location>
</feature>
<evidence type="ECO:0000313" key="11">
    <source>
        <dbReference type="EMBL" id="OCK84592.1"/>
    </source>
</evidence>
<dbReference type="PANTHER" id="PTHR28028">
    <property type="entry name" value="60S RIBOSOMAL SUBUNIT ASSEMBLY/EXPORT PROTEIN LOC1"/>
    <property type="match status" value="1"/>
</dbReference>
<feature type="compositionally biased region" description="Low complexity" evidence="10">
    <location>
        <begin position="12"/>
        <end position="33"/>
    </location>
</feature>
<accession>A0A8E2EIF1</accession>
<gene>
    <name evidence="11" type="ORF">K432DRAFT_288660</name>
</gene>
<dbReference type="GO" id="GO:0051028">
    <property type="term" value="P:mRNA transport"/>
    <property type="evidence" value="ECO:0007669"/>
    <property type="project" value="UniProtKB-KW"/>
</dbReference>
<dbReference type="GO" id="GO:0003729">
    <property type="term" value="F:mRNA binding"/>
    <property type="evidence" value="ECO:0007669"/>
    <property type="project" value="InterPro"/>
</dbReference>
<evidence type="ECO:0000256" key="7">
    <source>
        <dbReference type="ARBA" id="ARBA00022816"/>
    </source>
</evidence>
<dbReference type="GO" id="GO:0042273">
    <property type="term" value="P:ribosomal large subunit biogenesis"/>
    <property type="evidence" value="ECO:0007669"/>
    <property type="project" value="InterPro"/>
</dbReference>
<comment type="subunit">
    <text evidence="4">Component of the 66S pre-ribosomal particle.</text>
</comment>
<evidence type="ECO:0000256" key="10">
    <source>
        <dbReference type="SAM" id="MobiDB-lite"/>
    </source>
</evidence>
<dbReference type="PANTHER" id="PTHR28028:SF1">
    <property type="entry name" value="60S RIBOSOMAL SUBUNIT ASSEMBLY_EXPORT PROTEIN LOC1"/>
    <property type="match status" value="1"/>
</dbReference>
<keyword evidence="5" id="KW-0813">Transport</keyword>
<evidence type="ECO:0008006" key="13">
    <source>
        <dbReference type="Google" id="ProtNLM"/>
    </source>
</evidence>
<name>A0A8E2EIF1_9PEZI</name>
<dbReference type="Proteomes" id="UP000250266">
    <property type="component" value="Unassembled WGS sequence"/>
</dbReference>
<evidence type="ECO:0000256" key="2">
    <source>
        <dbReference type="ARBA" id="ARBA00004604"/>
    </source>
</evidence>
<dbReference type="AlphaFoldDB" id="A0A8E2EIF1"/>
<comment type="similarity">
    <text evidence="3">Belongs to the LOC1 family.</text>
</comment>
<reference evidence="11 12" key="1">
    <citation type="journal article" date="2016" name="Nat. Commun.">
        <title>Ectomycorrhizal ecology is imprinted in the genome of the dominant symbiotic fungus Cenococcum geophilum.</title>
        <authorList>
            <consortium name="DOE Joint Genome Institute"/>
            <person name="Peter M."/>
            <person name="Kohler A."/>
            <person name="Ohm R.A."/>
            <person name="Kuo A."/>
            <person name="Krutzmann J."/>
            <person name="Morin E."/>
            <person name="Arend M."/>
            <person name="Barry K.W."/>
            <person name="Binder M."/>
            <person name="Choi C."/>
            <person name="Clum A."/>
            <person name="Copeland A."/>
            <person name="Grisel N."/>
            <person name="Haridas S."/>
            <person name="Kipfer T."/>
            <person name="LaButti K."/>
            <person name="Lindquist E."/>
            <person name="Lipzen A."/>
            <person name="Maire R."/>
            <person name="Meier B."/>
            <person name="Mihaltcheva S."/>
            <person name="Molinier V."/>
            <person name="Murat C."/>
            <person name="Poggeler S."/>
            <person name="Quandt C.A."/>
            <person name="Sperisen C."/>
            <person name="Tritt A."/>
            <person name="Tisserant E."/>
            <person name="Crous P.W."/>
            <person name="Henrissat B."/>
            <person name="Nehls U."/>
            <person name="Egli S."/>
            <person name="Spatafora J.W."/>
            <person name="Grigoriev I.V."/>
            <person name="Martin F.M."/>
        </authorList>
    </citation>
    <scope>NUCLEOTIDE SEQUENCE [LARGE SCALE GENOMIC DNA]</scope>
    <source>
        <strain evidence="11 12">CBS 459.81</strain>
    </source>
</reference>
<dbReference type="GO" id="GO:0005730">
    <property type="term" value="C:nucleolus"/>
    <property type="evidence" value="ECO:0007669"/>
    <property type="project" value="UniProtKB-SubCell"/>
</dbReference>
<evidence type="ECO:0000256" key="5">
    <source>
        <dbReference type="ARBA" id="ARBA00022448"/>
    </source>
</evidence>
<evidence type="ECO:0000256" key="8">
    <source>
        <dbReference type="ARBA" id="ARBA00023054"/>
    </source>
</evidence>
<proteinExistence type="inferred from homology"/>
<dbReference type="OrthoDB" id="1743802at2759"/>
<feature type="region of interest" description="Disordered" evidence="10">
    <location>
        <begin position="1"/>
        <end position="72"/>
    </location>
</feature>
<keyword evidence="12" id="KW-1185">Reference proteome</keyword>
<dbReference type="GO" id="GO:0030687">
    <property type="term" value="C:preribosome, large subunit precursor"/>
    <property type="evidence" value="ECO:0007669"/>
    <property type="project" value="TreeGrafter"/>
</dbReference>
<dbReference type="EMBL" id="KV744834">
    <property type="protein sequence ID" value="OCK84592.1"/>
    <property type="molecule type" value="Genomic_DNA"/>
</dbReference>
<evidence type="ECO:0000256" key="9">
    <source>
        <dbReference type="ARBA" id="ARBA00023242"/>
    </source>
</evidence>
<organism evidence="11 12">
    <name type="scientific">Lepidopterella palustris CBS 459.81</name>
    <dbReference type="NCBI Taxonomy" id="1314670"/>
    <lineage>
        <taxon>Eukaryota</taxon>
        <taxon>Fungi</taxon>
        <taxon>Dikarya</taxon>
        <taxon>Ascomycota</taxon>
        <taxon>Pezizomycotina</taxon>
        <taxon>Dothideomycetes</taxon>
        <taxon>Pleosporomycetidae</taxon>
        <taxon>Mytilinidiales</taxon>
        <taxon>Argynnaceae</taxon>
        <taxon>Lepidopterella</taxon>
    </lineage>
</organism>
<keyword evidence="6" id="KW-0690">Ribosome biogenesis</keyword>
<protein>
    <recommendedName>
        <fullName evidence="13">60S ribosomal subunit assembly/export protein LOC1</fullName>
    </recommendedName>
</protein>
<sequence length="201" mass="22225">MAPTKPSKSRGKPSGPSKSSKSSKSSRPSSRPKFSTEGGISKRKVKQAALLKKGGAQKTKATNPRLVNKKKKRVYSEKELGIPALNMITPVGVVKPKGTKKGKDFVDDQESMMTILAMVNAEKEGHIESKMMKARQMEEIREARKKEAEARKEVKNAKFEETKDSLRKKRKHKSGPKVTNDDVEDASSKATKGKKKRVSFG</sequence>
<evidence type="ECO:0000256" key="4">
    <source>
        <dbReference type="ARBA" id="ARBA00011339"/>
    </source>
</evidence>
<dbReference type="GO" id="GO:0008298">
    <property type="term" value="P:intracellular mRNA localization"/>
    <property type="evidence" value="ECO:0007669"/>
    <property type="project" value="TreeGrafter"/>
</dbReference>
<evidence type="ECO:0000256" key="1">
    <source>
        <dbReference type="ARBA" id="ARBA00001977"/>
    </source>
</evidence>
<comment type="function">
    <text evidence="1">Required for efficient assembly and nuclear export of the 60S ribosomal subunit.</text>
</comment>
<dbReference type="InterPro" id="IPR037650">
    <property type="entry name" value="Loc1"/>
</dbReference>
<keyword evidence="8" id="KW-0175">Coiled coil</keyword>
<keyword evidence="9" id="KW-0539">Nucleus</keyword>
<comment type="subcellular location">
    <subcellularLocation>
        <location evidence="2">Nucleus</location>
        <location evidence="2">Nucleolus</location>
    </subcellularLocation>
</comment>
<evidence type="ECO:0000256" key="3">
    <source>
        <dbReference type="ARBA" id="ARBA00008132"/>
    </source>
</evidence>
<feature type="region of interest" description="Disordered" evidence="10">
    <location>
        <begin position="138"/>
        <end position="201"/>
    </location>
</feature>
<keyword evidence="7" id="KW-0509">mRNA transport</keyword>
<evidence type="ECO:0000256" key="6">
    <source>
        <dbReference type="ARBA" id="ARBA00022517"/>
    </source>
</evidence>
<feature type="compositionally biased region" description="Basic residues" evidence="10">
    <location>
        <begin position="166"/>
        <end position="175"/>
    </location>
</feature>
<evidence type="ECO:0000313" key="12">
    <source>
        <dbReference type="Proteomes" id="UP000250266"/>
    </source>
</evidence>
<feature type="compositionally biased region" description="Basic residues" evidence="10">
    <location>
        <begin position="191"/>
        <end position="201"/>
    </location>
</feature>